<evidence type="ECO:0000313" key="1">
    <source>
        <dbReference type="EMBL" id="CAB5222937.1"/>
    </source>
</evidence>
<accession>A0A6J7WYR8</accession>
<organism evidence="1">
    <name type="scientific">uncultured Caudovirales phage</name>
    <dbReference type="NCBI Taxonomy" id="2100421"/>
    <lineage>
        <taxon>Viruses</taxon>
        <taxon>Duplodnaviria</taxon>
        <taxon>Heunggongvirae</taxon>
        <taxon>Uroviricota</taxon>
        <taxon>Caudoviricetes</taxon>
        <taxon>Peduoviridae</taxon>
        <taxon>Maltschvirus</taxon>
        <taxon>Maltschvirus maltsch</taxon>
    </lineage>
</organism>
<dbReference type="EMBL" id="LR798304">
    <property type="protein sequence ID" value="CAB5222937.1"/>
    <property type="molecule type" value="Genomic_DNA"/>
</dbReference>
<protein>
    <submittedName>
        <fullName evidence="1">Uncharacterized protein</fullName>
    </submittedName>
</protein>
<proteinExistence type="predicted"/>
<name>A0A6J7WYR8_9CAUD</name>
<sequence length="129" mass="14366">MRTLAAALTIALVPSVCGAHEMTPTYPELFQSYMPGIMQADLSLFNARDDVEYYAISVWDAEWNPVAFASAQRVMHVEPGGRQDFEIYIRKQDAGIAVYICTTSMLRAGQEDNAIVESRICSRLDGERA</sequence>
<reference evidence="1" key="1">
    <citation type="submission" date="2020-05" db="EMBL/GenBank/DDBJ databases">
        <authorList>
            <person name="Chiriac C."/>
            <person name="Salcher M."/>
            <person name="Ghai R."/>
            <person name="Kavagutti S V."/>
        </authorList>
    </citation>
    <scope>NUCLEOTIDE SEQUENCE</scope>
</reference>
<gene>
    <name evidence="1" type="ORF">UFOVP373_43</name>
</gene>